<evidence type="ECO:0000313" key="2">
    <source>
        <dbReference type="EMBL" id="GAA1096421.1"/>
    </source>
</evidence>
<dbReference type="Pfam" id="PF00067">
    <property type="entry name" value="p450"/>
    <property type="match status" value="1"/>
</dbReference>
<proteinExistence type="inferred from homology"/>
<protein>
    <submittedName>
        <fullName evidence="2">Cytochrome P450</fullName>
    </submittedName>
</protein>
<reference evidence="2 3" key="1">
    <citation type="journal article" date="2019" name="Int. J. Syst. Evol. Microbiol.">
        <title>The Global Catalogue of Microorganisms (GCM) 10K type strain sequencing project: providing services to taxonomists for standard genome sequencing and annotation.</title>
        <authorList>
            <consortium name="The Broad Institute Genomics Platform"/>
            <consortium name="The Broad Institute Genome Sequencing Center for Infectious Disease"/>
            <person name="Wu L."/>
            <person name="Ma J."/>
        </authorList>
    </citation>
    <scope>NUCLEOTIDE SEQUENCE [LARGE SCALE GENOMIC DNA]</scope>
    <source>
        <strain evidence="2 3">JCM 13008</strain>
    </source>
</reference>
<dbReference type="InterPro" id="IPR001128">
    <property type="entry name" value="Cyt_P450"/>
</dbReference>
<dbReference type="PRINTS" id="PR00359">
    <property type="entry name" value="BP450"/>
</dbReference>
<gene>
    <name evidence="2" type="ORF">GCM10009668_11320</name>
</gene>
<dbReference type="InterPro" id="IPR002397">
    <property type="entry name" value="Cyt_P450_B"/>
</dbReference>
<evidence type="ECO:0000256" key="1">
    <source>
        <dbReference type="ARBA" id="ARBA00010617"/>
    </source>
</evidence>
<keyword evidence="3" id="KW-1185">Reference proteome</keyword>
<dbReference type="Proteomes" id="UP001501581">
    <property type="component" value="Unassembled WGS sequence"/>
</dbReference>
<dbReference type="Gene3D" id="1.10.630.10">
    <property type="entry name" value="Cytochrome P450"/>
    <property type="match status" value="1"/>
</dbReference>
<sequence length="411" mass="45630">MTTTPLTYDGLDLTDPEQMEKAVPHDAFRHLRETAPVIWVEQEPEARAGFLDTGYWAVTKHADVAAISKNSKDFSTQRNGVIVRFAPDMTRDQVELQGAMLIHHDPPSHTAMRQVISRGFTPRAIAAIEGALKERADKIVEAALAKGSGNFVEDLAAELPLQAIAELLGVPQEDRGKLFDWSNQMLAYDDPEVEGDEAVAAAEILGYAMMLADDRRKNPKDDIITKLVTVGEDGEGALTDDEFGFFVILLAVAGNETTRNAITHGMQAFFENPDQWELYKAERPATAVDEIIRWATPVTVFQRTAINDVQVGDVTVKEGDRVLMFYSSANFDEDVFEDPFSFNIKRENNPHVAFGGHGAHYCIGANLARREVDLMFNAIADKMPNLKPTGQIRRLRSGWINGVKELHADYS</sequence>
<dbReference type="EMBL" id="BAAALG010000003">
    <property type="protein sequence ID" value="GAA1096421.1"/>
    <property type="molecule type" value="Genomic_DNA"/>
</dbReference>
<dbReference type="SUPFAM" id="SSF48264">
    <property type="entry name" value="Cytochrome P450"/>
    <property type="match status" value="1"/>
</dbReference>
<accession>A0ABN1TP35</accession>
<dbReference type="PANTHER" id="PTHR46696:SF4">
    <property type="entry name" value="BIOTIN BIOSYNTHESIS CYTOCHROME P450"/>
    <property type="match status" value="1"/>
</dbReference>
<dbReference type="PANTHER" id="PTHR46696">
    <property type="entry name" value="P450, PUTATIVE (EUROFUNG)-RELATED"/>
    <property type="match status" value="1"/>
</dbReference>
<dbReference type="CDD" id="cd11033">
    <property type="entry name" value="CYP142-like"/>
    <property type="match status" value="1"/>
</dbReference>
<dbReference type="RefSeq" id="WP_343992213.1">
    <property type="nucleotide sequence ID" value="NZ_BAAALG010000003.1"/>
</dbReference>
<comment type="caution">
    <text evidence="2">The sequence shown here is derived from an EMBL/GenBank/DDBJ whole genome shotgun (WGS) entry which is preliminary data.</text>
</comment>
<comment type="similarity">
    <text evidence="1">Belongs to the cytochrome P450 family.</text>
</comment>
<organism evidence="2 3">
    <name type="scientific">Nocardioides dubius</name>
    <dbReference type="NCBI Taxonomy" id="317019"/>
    <lineage>
        <taxon>Bacteria</taxon>
        <taxon>Bacillati</taxon>
        <taxon>Actinomycetota</taxon>
        <taxon>Actinomycetes</taxon>
        <taxon>Propionibacteriales</taxon>
        <taxon>Nocardioidaceae</taxon>
        <taxon>Nocardioides</taxon>
    </lineage>
</organism>
<name>A0ABN1TP35_9ACTN</name>
<evidence type="ECO:0000313" key="3">
    <source>
        <dbReference type="Proteomes" id="UP001501581"/>
    </source>
</evidence>
<dbReference type="InterPro" id="IPR036396">
    <property type="entry name" value="Cyt_P450_sf"/>
</dbReference>